<feature type="transmembrane region" description="Helical" evidence="7">
    <location>
        <begin position="351"/>
        <end position="375"/>
    </location>
</feature>
<feature type="region of interest" description="Disordered" evidence="6">
    <location>
        <begin position="290"/>
        <end position="331"/>
    </location>
</feature>
<feature type="transmembrane region" description="Helical" evidence="7">
    <location>
        <begin position="108"/>
        <end position="126"/>
    </location>
</feature>
<sequence length="611" mass="67777">MEQYELVARRTDDGDNSSSSDSSDDAPEEARSALPPPSPLPTIMSTHGELHVDPELHRRTLRKLDCLLLPFLALLFLFNSLDKSNIGNAESAHFTADIGLRKEDLNTAVALFFAFFVALQPVGAALGRRYGMVAWVPSCMLLWGVSTALHVWVRARWQLYTLRIVIGCLEAGFYPVTVSYLSLFYTRFEFGRRLSLFYGQAAVGGALGGVISYLVFSHFPDRHEHGEEGDPELNTKWQSWQVLFLLEGCLTIFVAFVGYFWLPHSAETAWFLTPAERKYASERVIRDRAMQSDSATTHHEDPEQERDYDEESRGLLNPSQPYSTTKSGTTVIDDRGLTPHDITSAFLSPTIWHILACNILSAIPGYAFSVFLPLILEPLTDSPNAALVNLLTAPPYICGAVTLYLFATYSDKHKKRIIPVLFGLLIMVIGLVLVVSLPTSKPWAIPRYLALNVLLAGTFIASPLTVAWLSGNTPSPGKRALLLGINGWGNLAGVLSAMLFKPKYAADGYIVPFWWTLGCVAVAAGGYVLLLRNVKRENARRSELLRRWDGADIEKERATGRGPLDDERWALHLAIGVLGKVSWTRKVAEWLAEATEGGREGDEKVTFEFGL</sequence>
<dbReference type="AlphaFoldDB" id="A0A2T2NS94"/>
<evidence type="ECO:0000259" key="8">
    <source>
        <dbReference type="PROSITE" id="PS50850"/>
    </source>
</evidence>
<dbReference type="GO" id="GO:0016020">
    <property type="term" value="C:membrane"/>
    <property type="evidence" value="ECO:0007669"/>
    <property type="project" value="UniProtKB-SubCell"/>
</dbReference>
<feature type="transmembrane region" description="Helical" evidence="7">
    <location>
        <begin position="512"/>
        <end position="531"/>
    </location>
</feature>
<dbReference type="PROSITE" id="PS50850">
    <property type="entry name" value="MFS"/>
    <property type="match status" value="1"/>
</dbReference>
<evidence type="ECO:0000313" key="10">
    <source>
        <dbReference type="Proteomes" id="UP000240883"/>
    </source>
</evidence>
<evidence type="ECO:0000256" key="3">
    <source>
        <dbReference type="ARBA" id="ARBA00022692"/>
    </source>
</evidence>
<feature type="transmembrane region" description="Helical" evidence="7">
    <location>
        <begin position="481"/>
        <end position="500"/>
    </location>
</feature>
<organism evidence="9 10">
    <name type="scientific">Corynespora cassiicola Philippines</name>
    <dbReference type="NCBI Taxonomy" id="1448308"/>
    <lineage>
        <taxon>Eukaryota</taxon>
        <taxon>Fungi</taxon>
        <taxon>Dikarya</taxon>
        <taxon>Ascomycota</taxon>
        <taxon>Pezizomycotina</taxon>
        <taxon>Dothideomycetes</taxon>
        <taxon>Pleosporomycetidae</taxon>
        <taxon>Pleosporales</taxon>
        <taxon>Corynesporascaceae</taxon>
        <taxon>Corynespora</taxon>
    </lineage>
</organism>
<keyword evidence="5 7" id="KW-0472">Membrane</keyword>
<evidence type="ECO:0000256" key="7">
    <source>
        <dbReference type="SAM" id="Phobius"/>
    </source>
</evidence>
<gene>
    <name evidence="9" type="ORF">BS50DRAFT_573188</name>
</gene>
<dbReference type="Pfam" id="PF07690">
    <property type="entry name" value="MFS_1"/>
    <property type="match status" value="1"/>
</dbReference>
<evidence type="ECO:0000256" key="6">
    <source>
        <dbReference type="SAM" id="MobiDB-lite"/>
    </source>
</evidence>
<feature type="compositionally biased region" description="Polar residues" evidence="6">
    <location>
        <begin position="317"/>
        <end position="330"/>
    </location>
</feature>
<feature type="region of interest" description="Disordered" evidence="6">
    <location>
        <begin position="1"/>
        <end position="46"/>
    </location>
</feature>
<evidence type="ECO:0000256" key="5">
    <source>
        <dbReference type="ARBA" id="ARBA00023136"/>
    </source>
</evidence>
<dbReference type="InterPro" id="IPR020846">
    <property type="entry name" value="MFS_dom"/>
</dbReference>
<dbReference type="SUPFAM" id="SSF103473">
    <property type="entry name" value="MFS general substrate transporter"/>
    <property type="match status" value="1"/>
</dbReference>
<feature type="transmembrane region" description="Helical" evidence="7">
    <location>
        <begin position="197"/>
        <end position="219"/>
    </location>
</feature>
<keyword evidence="4 7" id="KW-1133">Transmembrane helix</keyword>
<keyword evidence="10" id="KW-1185">Reference proteome</keyword>
<dbReference type="InterPro" id="IPR011701">
    <property type="entry name" value="MFS"/>
</dbReference>
<comment type="subcellular location">
    <subcellularLocation>
        <location evidence="1">Membrane</location>
        <topology evidence="1">Multi-pass membrane protein</topology>
    </subcellularLocation>
</comment>
<dbReference type="Gene3D" id="1.20.1250.20">
    <property type="entry name" value="MFS general substrate transporter like domains"/>
    <property type="match status" value="2"/>
</dbReference>
<feature type="domain" description="Major facilitator superfamily (MFS) profile" evidence="8">
    <location>
        <begin position="68"/>
        <end position="536"/>
    </location>
</feature>
<reference evidence="9 10" key="1">
    <citation type="journal article" date="2018" name="Front. Microbiol.">
        <title>Genome-Wide Analysis of Corynespora cassiicola Leaf Fall Disease Putative Effectors.</title>
        <authorList>
            <person name="Lopez D."/>
            <person name="Ribeiro S."/>
            <person name="Label P."/>
            <person name="Fumanal B."/>
            <person name="Venisse J.S."/>
            <person name="Kohler A."/>
            <person name="de Oliveira R.R."/>
            <person name="Labutti K."/>
            <person name="Lipzen A."/>
            <person name="Lail K."/>
            <person name="Bauer D."/>
            <person name="Ohm R.A."/>
            <person name="Barry K.W."/>
            <person name="Spatafora J."/>
            <person name="Grigoriev I.V."/>
            <person name="Martin F.M."/>
            <person name="Pujade-Renaud V."/>
        </authorList>
    </citation>
    <scope>NUCLEOTIDE SEQUENCE [LARGE SCALE GENOMIC DNA]</scope>
    <source>
        <strain evidence="9 10">Philippines</strain>
    </source>
</reference>
<feature type="transmembrane region" description="Helical" evidence="7">
    <location>
        <begin position="133"/>
        <end position="152"/>
    </location>
</feature>
<dbReference type="InterPro" id="IPR036259">
    <property type="entry name" value="MFS_trans_sf"/>
</dbReference>
<dbReference type="EMBL" id="KZ678134">
    <property type="protein sequence ID" value="PSN68254.1"/>
    <property type="molecule type" value="Genomic_DNA"/>
</dbReference>
<dbReference type="OrthoDB" id="2985014at2759"/>
<dbReference type="PANTHER" id="PTHR43791">
    <property type="entry name" value="PERMEASE-RELATED"/>
    <property type="match status" value="1"/>
</dbReference>
<evidence type="ECO:0000256" key="1">
    <source>
        <dbReference type="ARBA" id="ARBA00004141"/>
    </source>
</evidence>
<dbReference type="Proteomes" id="UP000240883">
    <property type="component" value="Unassembled WGS sequence"/>
</dbReference>
<evidence type="ECO:0000313" key="9">
    <source>
        <dbReference type="EMBL" id="PSN68254.1"/>
    </source>
</evidence>
<feature type="transmembrane region" description="Helical" evidence="7">
    <location>
        <begin position="387"/>
        <end position="406"/>
    </location>
</feature>
<protein>
    <submittedName>
        <fullName evidence="9">MFS general substrate transporter</fullName>
    </submittedName>
</protein>
<name>A0A2T2NS94_CORCC</name>
<dbReference type="GO" id="GO:0022857">
    <property type="term" value="F:transmembrane transporter activity"/>
    <property type="evidence" value="ECO:0007669"/>
    <property type="project" value="InterPro"/>
</dbReference>
<dbReference type="PANTHER" id="PTHR43791:SF21">
    <property type="entry name" value="MAJOR FACILITATOR SUPERFAMILY (MFS) PROFILE DOMAIN-CONTAINING PROTEIN"/>
    <property type="match status" value="1"/>
</dbReference>
<feature type="transmembrane region" description="Helical" evidence="7">
    <location>
        <begin position="239"/>
        <end position="262"/>
    </location>
</feature>
<keyword evidence="2" id="KW-0813">Transport</keyword>
<evidence type="ECO:0000256" key="2">
    <source>
        <dbReference type="ARBA" id="ARBA00022448"/>
    </source>
</evidence>
<feature type="transmembrane region" description="Helical" evidence="7">
    <location>
        <begin position="418"/>
        <end position="437"/>
    </location>
</feature>
<evidence type="ECO:0000256" key="4">
    <source>
        <dbReference type="ARBA" id="ARBA00022989"/>
    </source>
</evidence>
<keyword evidence="3 7" id="KW-0812">Transmembrane</keyword>
<proteinExistence type="predicted"/>
<feature type="transmembrane region" description="Helical" evidence="7">
    <location>
        <begin position="449"/>
        <end position="469"/>
    </location>
</feature>
<feature type="compositionally biased region" description="Basic and acidic residues" evidence="6">
    <location>
        <begin position="290"/>
        <end position="301"/>
    </location>
</feature>
<accession>A0A2T2NS94</accession>